<keyword evidence="1" id="KW-1133">Transmembrane helix</keyword>
<feature type="transmembrane region" description="Helical" evidence="1">
    <location>
        <begin position="272"/>
        <end position="287"/>
    </location>
</feature>
<protein>
    <recommendedName>
        <fullName evidence="2">DUF4350 domain-containing protein</fullName>
    </recommendedName>
</protein>
<reference evidence="4" key="1">
    <citation type="submission" date="2016-10" db="EMBL/GenBank/DDBJ databases">
        <authorList>
            <person name="Varghese N."/>
            <person name="Submissions S."/>
        </authorList>
    </citation>
    <scope>NUCLEOTIDE SEQUENCE [LARGE SCALE GENOMIC DNA]</scope>
    <source>
        <strain evidence="4">DSM 16471</strain>
    </source>
</reference>
<organism evidence="3 4">
    <name type="scientific">Maribacter orientalis</name>
    <dbReference type="NCBI Taxonomy" id="228957"/>
    <lineage>
        <taxon>Bacteria</taxon>
        <taxon>Pseudomonadati</taxon>
        <taxon>Bacteroidota</taxon>
        <taxon>Flavobacteriia</taxon>
        <taxon>Flavobacteriales</taxon>
        <taxon>Flavobacteriaceae</taxon>
        <taxon>Maribacter</taxon>
    </lineage>
</organism>
<proteinExistence type="predicted"/>
<dbReference type="RefSeq" id="WP_091626134.1">
    <property type="nucleotide sequence ID" value="NZ_FNZN01000008.1"/>
</dbReference>
<dbReference type="AlphaFoldDB" id="A0A1H7V0V9"/>
<accession>A0A1H7V0V9</accession>
<dbReference type="STRING" id="228957.SAMN04488008_10863"/>
<dbReference type="InterPro" id="IPR025646">
    <property type="entry name" value="DUF4350"/>
</dbReference>
<keyword evidence="1" id="KW-0812">Transmembrane</keyword>
<feature type="domain" description="DUF4350" evidence="2">
    <location>
        <begin position="39"/>
        <end position="234"/>
    </location>
</feature>
<dbReference type="Pfam" id="PF14258">
    <property type="entry name" value="DUF4350"/>
    <property type="match status" value="1"/>
</dbReference>
<evidence type="ECO:0000313" key="4">
    <source>
        <dbReference type="Proteomes" id="UP000198990"/>
    </source>
</evidence>
<evidence type="ECO:0000313" key="3">
    <source>
        <dbReference type="EMBL" id="SEM02790.1"/>
    </source>
</evidence>
<dbReference type="OrthoDB" id="1111222at2"/>
<name>A0A1H7V0V9_9FLAO</name>
<dbReference type="EMBL" id="FNZN01000008">
    <property type="protein sequence ID" value="SEM02790.1"/>
    <property type="molecule type" value="Genomic_DNA"/>
</dbReference>
<keyword evidence="4" id="KW-1185">Reference proteome</keyword>
<sequence length="404" mass="46663">MDKKGTIYIVIAVISLGALMLLQYNKTKEINWFESYVPSHKIPYGTYIFNQIIPKLFDGQIEHITIPPFEFLQNNKDISGTYFFVNNQIAFEKTELESLLEWTSKGNILFIASKGFEKKLLDTLNLKTGNLYGGFDVSQLQNHELVNPNLRIQDSITFDRGTYSPYFNEIDTLQTVVVGKFKVEKSENNELKDLNINIIKQKFGEGEIVLSTFPEAFTNYFLLNGNNKDYTTGLISYFEGSPTIYIDNHYKSGKSFYTSPMYIFLNTKELKWAYYTALIGILIYIVFEGKRKQRAVPVVIPLKNQTLAFTRTISDMYFEKSDQKAISEHKINYFLDQLRSNFFISAITFDDTFYTSLAGKSGQSFESVKKLFTYIKHLKNRSQITDTELIELNTLIQKFKADGK</sequence>
<evidence type="ECO:0000259" key="2">
    <source>
        <dbReference type="Pfam" id="PF14258"/>
    </source>
</evidence>
<evidence type="ECO:0000256" key="1">
    <source>
        <dbReference type="SAM" id="Phobius"/>
    </source>
</evidence>
<gene>
    <name evidence="3" type="ORF">SAMN04488008_10863</name>
</gene>
<feature type="transmembrane region" description="Helical" evidence="1">
    <location>
        <begin position="7"/>
        <end position="24"/>
    </location>
</feature>
<dbReference type="Proteomes" id="UP000198990">
    <property type="component" value="Unassembled WGS sequence"/>
</dbReference>
<keyword evidence="1" id="KW-0472">Membrane</keyword>